<dbReference type="EMBL" id="MDYQ01000254">
    <property type="protein sequence ID" value="PRP77788.1"/>
    <property type="molecule type" value="Genomic_DNA"/>
</dbReference>
<dbReference type="Gene3D" id="1.10.555.10">
    <property type="entry name" value="Rho GTPase activation protein"/>
    <property type="match status" value="1"/>
</dbReference>
<dbReference type="STRING" id="1890364.A0A2P6N1E1"/>
<feature type="domain" description="WW" evidence="8">
    <location>
        <begin position="481"/>
        <end position="514"/>
    </location>
</feature>
<dbReference type="Pfam" id="PF00397">
    <property type="entry name" value="WW"/>
    <property type="match status" value="1"/>
</dbReference>
<comment type="function">
    <text evidence="5">Rho GTPase-activating protein involved in the signal transduction pathway.</text>
</comment>
<evidence type="ECO:0000259" key="8">
    <source>
        <dbReference type="PROSITE" id="PS50020"/>
    </source>
</evidence>
<dbReference type="PANTHER" id="PTHR23176:SF129">
    <property type="entry name" value="RHO GTPASE ACTIVATING PROTEIN AT 16F, ISOFORM E-RELATED"/>
    <property type="match status" value="1"/>
</dbReference>
<evidence type="ECO:0000256" key="2">
    <source>
        <dbReference type="ARBA" id="ARBA00022468"/>
    </source>
</evidence>
<dbReference type="AlphaFoldDB" id="A0A2P6N1E1"/>
<dbReference type="Proteomes" id="UP000241769">
    <property type="component" value="Unassembled WGS sequence"/>
</dbReference>
<dbReference type="SMART" id="SM00324">
    <property type="entry name" value="RhoGAP"/>
    <property type="match status" value="1"/>
</dbReference>
<evidence type="ECO:0000256" key="1">
    <source>
        <dbReference type="ARBA" id="ARBA00004496"/>
    </source>
</evidence>
<dbReference type="SUPFAM" id="SSF51045">
    <property type="entry name" value="WW domain"/>
    <property type="match status" value="1"/>
</dbReference>
<dbReference type="PROSITE" id="PS50238">
    <property type="entry name" value="RHOGAP"/>
    <property type="match status" value="1"/>
</dbReference>
<dbReference type="CDD" id="cd00201">
    <property type="entry name" value="WW"/>
    <property type="match status" value="1"/>
</dbReference>
<dbReference type="InterPro" id="IPR050729">
    <property type="entry name" value="Rho-GAP"/>
</dbReference>
<keyword evidence="4" id="KW-0677">Repeat</keyword>
<dbReference type="SUPFAM" id="SSF48350">
    <property type="entry name" value="GTPase activation domain, GAP"/>
    <property type="match status" value="1"/>
</dbReference>
<dbReference type="PROSITE" id="PS01159">
    <property type="entry name" value="WW_DOMAIN_1"/>
    <property type="match status" value="1"/>
</dbReference>
<dbReference type="InterPro" id="IPR008936">
    <property type="entry name" value="Rho_GTPase_activation_prot"/>
</dbReference>
<keyword evidence="11" id="KW-1185">Reference proteome</keyword>
<organism evidence="10 11">
    <name type="scientific">Planoprotostelium fungivorum</name>
    <dbReference type="NCBI Taxonomy" id="1890364"/>
    <lineage>
        <taxon>Eukaryota</taxon>
        <taxon>Amoebozoa</taxon>
        <taxon>Evosea</taxon>
        <taxon>Variosea</taxon>
        <taxon>Cavosteliida</taxon>
        <taxon>Cavosteliaceae</taxon>
        <taxon>Planoprotostelium</taxon>
    </lineage>
</organism>
<evidence type="ECO:0000256" key="5">
    <source>
        <dbReference type="ARBA" id="ARBA00037092"/>
    </source>
</evidence>
<feature type="region of interest" description="Disordered" evidence="7">
    <location>
        <begin position="441"/>
        <end position="493"/>
    </location>
</feature>
<reference evidence="10 11" key="1">
    <citation type="journal article" date="2018" name="Genome Biol. Evol.">
        <title>Multiple Roots of Fruiting Body Formation in Amoebozoa.</title>
        <authorList>
            <person name="Hillmann F."/>
            <person name="Forbes G."/>
            <person name="Novohradska S."/>
            <person name="Ferling I."/>
            <person name="Riege K."/>
            <person name="Groth M."/>
            <person name="Westermann M."/>
            <person name="Marz M."/>
            <person name="Spaller T."/>
            <person name="Winckler T."/>
            <person name="Schaap P."/>
            <person name="Glockner G."/>
        </authorList>
    </citation>
    <scope>NUCLEOTIDE SEQUENCE [LARGE SCALE GENOMIC DNA]</scope>
    <source>
        <strain evidence="10 11">Jena</strain>
    </source>
</reference>
<dbReference type="InterPro" id="IPR036020">
    <property type="entry name" value="WW_dom_sf"/>
</dbReference>
<keyword evidence="3" id="KW-0963">Cytoplasm</keyword>
<dbReference type="Gene3D" id="6.10.140.2040">
    <property type="match status" value="1"/>
</dbReference>
<evidence type="ECO:0000259" key="9">
    <source>
        <dbReference type="PROSITE" id="PS50238"/>
    </source>
</evidence>
<evidence type="ECO:0000256" key="3">
    <source>
        <dbReference type="ARBA" id="ARBA00022490"/>
    </source>
</evidence>
<dbReference type="Pfam" id="PF02755">
    <property type="entry name" value="RPEL"/>
    <property type="match status" value="1"/>
</dbReference>
<evidence type="ECO:0000313" key="10">
    <source>
        <dbReference type="EMBL" id="PRP77788.1"/>
    </source>
</evidence>
<dbReference type="InterPro" id="IPR001202">
    <property type="entry name" value="WW_dom"/>
</dbReference>
<evidence type="ECO:0000313" key="11">
    <source>
        <dbReference type="Proteomes" id="UP000241769"/>
    </source>
</evidence>
<evidence type="ECO:0000256" key="6">
    <source>
        <dbReference type="PROSITE-ProRule" id="PRU00401"/>
    </source>
</evidence>
<gene>
    <name evidence="10" type="ORF">PROFUN_07730</name>
</gene>
<comment type="caution">
    <text evidence="10">The sequence shown here is derived from an EMBL/GenBank/DDBJ whole genome shotgun (WGS) entry which is preliminary data.</text>
</comment>
<dbReference type="OrthoDB" id="19380at2759"/>
<feature type="repeat" description="RPEL" evidence="6">
    <location>
        <begin position="166"/>
        <end position="191"/>
    </location>
</feature>
<dbReference type="InterPro" id="IPR004018">
    <property type="entry name" value="RPEL_repeat"/>
</dbReference>
<dbReference type="Pfam" id="PF00620">
    <property type="entry name" value="RhoGAP"/>
    <property type="match status" value="1"/>
</dbReference>
<dbReference type="PROSITE" id="PS50020">
    <property type="entry name" value="WW_DOMAIN_2"/>
    <property type="match status" value="1"/>
</dbReference>
<dbReference type="SMART" id="SM00456">
    <property type="entry name" value="WW"/>
    <property type="match status" value="1"/>
</dbReference>
<dbReference type="GO" id="GO:0007165">
    <property type="term" value="P:signal transduction"/>
    <property type="evidence" value="ECO:0007669"/>
    <property type="project" value="InterPro"/>
</dbReference>
<accession>A0A2P6N1E1</accession>
<dbReference type="Gene3D" id="2.20.70.10">
    <property type="match status" value="1"/>
</dbReference>
<dbReference type="PANTHER" id="PTHR23176">
    <property type="entry name" value="RHO/RAC/CDC GTPASE-ACTIVATING PROTEIN"/>
    <property type="match status" value="1"/>
</dbReference>
<proteinExistence type="predicted"/>
<feature type="domain" description="Rho-GAP" evidence="9">
    <location>
        <begin position="242"/>
        <end position="424"/>
    </location>
</feature>
<protein>
    <submittedName>
        <fullName evidence="10">Rho GTPase activating protein</fullName>
    </submittedName>
</protein>
<keyword evidence="2" id="KW-0343">GTPase activation</keyword>
<dbReference type="InParanoid" id="A0A2P6N1E1"/>
<evidence type="ECO:0000256" key="7">
    <source>
        <dbReference type="SAM" id="MobiDB-lite"/>
    </source>
</evidence>
<dbReference type="GO" id="GO:0005737">
    <property type="term" value="C:cytoplasm"/>
    <property type="evidence" value="ECO:0007669"/>
    <property type="project" value="UniProtKB-SubCell"/>
</dbReference>
<comment type="subcellular location">
    <subcellularLocation>
        <location evidence="1">Cytoplasm</location>
    </subcellularLocation>
</comment>
<dbReference type="PROSITE" id="PS51073">
    <property type="entry name" value="RPEL"/>
    <property type="match status" value="1"/>
</dbReference>
<feature type="compositionally biased region" description="Polar residues" evidence="7">
    <location>
        <begin position="454"/>
        <end position="469"/>
    </location>
</feature>
<name>A0A2P6N1E1_9EUKA</name>
<evidence type="ECO:0000256" key="4">
    <source>
        <dbReference type="ARBA" id="ARBA00022737"/>
    </source>
</evidence>
<dbReference type="InterPro" id="IPR000198">
    <property type="entry name" value="RhoGAP_dom"/>
</dbReference>
<dbReference type="CDD" id="cd00159">
    <property type="entry name" value="RhoGAP"/>
    <property type="match status" value="1"/>
</dbReference>
<sequence length="519" mass="57998">MQDDVACVYNAIAQKNKGHYRSEFSRTVRSGGVPLLCPLALSVSGVQPGIALLPETDKFLGFHFHDFKSAKLAAVKITTTAHTNTTMADMMRIIRTTRGKEGELPAKKGTLVTIISRDDKKGLCFAETLTQQGVVSGWLKMSDLETVSNAEERKKKRNSFKKEERALLNEKLEKRPTKEQLLEKGILQRDASPSSPGIARHTSYNKLVRGKSGTKHTRQASIIKESPQGSVFGRPVGQLMFISYTEFRIPEFLVEVIDLLTAKGLKEQGLFRISGSTLDVSEMKDIIDHNGTPSWDKYDIQTISSLLKLFFRSMPEPLLTYDLYDAFVKLTADETSKLLKAQDLIALLPEVNQVLLAKLLCLLQKVSRNSEVNKMTSNNLGIVFAPTLMWAKNQDASSSHELITGNMVGPELIAFFIEEFTSLFPGFDDTRMQYNTDKSINRKSTIPTGAPLNRSASSSQGNLIDSSPPTIHLPPPIVRDMSMPPGWEESVDPKGRTYYIDRKNRKTQWEHPRASSWNS</sequence>
<dbReference type="GO" id="GO:0005096">
    <property type="term" value="F:GTPase activator activity"/>
    <property type="evidence" value="ECO:0007669"/>
    <property type="project" value="UniProtKB-KW"/>
</dbReference>